<feature type="region of interest" description="Disordered" evidence="2">
    <location>
        <begin position="408"/>
        <end position="432"/>
    </location>
</feature>
<evidence type="ECO:0000256" key="1">
    <source>
        <dbReference type="SAM" id="Coils"/>
    </source>
</evidence>
<protein>
    <submittedName>
        <fullName evidence="3">Uncharacterized protein</fullName>
    </submittedName>
</protein>
<name>A0ABN9Q8K9_9DINO</name>
<evidence type="ECO:0000313" key="4">
    <source>
        <dbReference type="Proteomes" id="UP001189429"/>
    </source>
</evidence>
<dbReference type="Proteomes" id="UP001189429">
    <property type="component" value="Unassembled WGS sequence"/>
</dbReference>
<accession>A0ABN9Q8K9</accession>
<evidence type="ECO:0000313" key="3">
    <source>
        <dbReference type="EMBL" id="CAK0802144.1"/>
    </source>
</evidence>
<feature type="coiled-coil region" evidence="1">
    <location>
        <begin position="310"/>
        <end position="377"/>
    </location>
</feature>
<feature type="region of interest" description="Disordered" evidence="2">
    <location>
        <begin position="30"/>
        <end position="60"/>
    </location>
</feature>
<sequence>MKASASQQQGLVVQQASEVAQLRATAQAHATELEDMRTHRSASRDWAQLAQASGEKADRANESIRELVDRLRSEHQAEAARLRDAAEEGRALLDSRAAELQGFIRSVDREQAQGLEKARAWQAEADSRMSRLAEELGHAASEWRTDLQACRRALEGQLAVGLRETREEHRSAHGAALAEVAEVDRRGAACAAELHRLHVAAEKRTGLARIGVESSREERLGDLDELAKATARLDRALPLELEKSAGELRRLQAEASAALSGEIRSLETSFFGRCQSLEQQLSRGVELAQRADGLDACGDELRRGLASASREAADRARADQEAAAAQLEETASCVHQRLDDLAAVMEESRQQAQDDAARALAEAEARLERRCAEAEELGRVLRGDLEASQSDSKAAVADAKAELSRRRRLLKGPAAARLGGPACPTTRLPPVG</sequence>
<dbReference type="EMBL" id="CAUYUJ010002736">
    <property type="protein sequence ID" value="CAK0802144.1"/>
    <property type="molecule type" value="Genomic_DNA"/>
</dbReference>
<gene>
    <name evidence="3" type="ORF">PCOR1329_LOCUS9753</name>
</gene>
<organism evidence="3 4">
    <name type="scientific">Prorocentrum cordatum</name>
    <dbReference type="NCBI Taxonomy" id="2364126"/>
    <lineage>
        <taxon>Eukaryota</taxon>
        <taxon>Sar</taxon>
        <taxon>Alveolata</taxon>
        <taxon>Dinophyceae</taxon>
        <taxon>Prorocentrales</taxon>
        <taxon>Prorocentraceae</taxon>
        <taxon>Prorocentrum</taxon>
    </lineage>
</organism>
<evidence type="ECO:0000256" key="2">
    <source>
        <dbReference type="SAM" id="MobiDB-lite"/>
    </source>
</evidence>
<comment type="caution">
    <text evidence="3">The sequence shown here is derived from an EMBL/GenBank/DDBJ whole genome shotgun (WGS) entry which is preliminary data.</text>
</comment>
<keyword evidence="4" id="KW-1185">Reference proteome</keyword>
<proteinExistence type="predicted"/>
<keyword evidence="1" id="KW-0175">Coiled coil</keyword>
<reference evidence="3" key="1">
    <citation type="submission" date="2023-10" db="EMBL/GenBank/DDBJ databases">
        <authorList>
            <person name="Chen Y."/>
            <person name="Shah S."/>
            <person name="Dougan E. K."/>
            <person name="Thang M."/>
            <person name="Chan C."/>
        </authorList>
    </citation>
    <scope>NUCLEOTIDE SEQUENCE [LARGE SCALE GENOMIC DNA]</scope>
</reference>